<name>A0A178ZJU9_9EURO</name>
<organism evidence="3 4">
    <name type="scientific">Fonsecaea erecta</name>
    <dbReference type="NCBI Taxonomy" id="1367422"/>
    <lineage>
        <taxon>Eukaryota</taxon>
        <taxon>Fungi</taxon>
        <taxon>Dikarya</taxon>
        <taxon>Ascomycota</taxon>
        <taxon>Pezizomycotina</taxon>
        <taxon>Eurotiomycetes</taxon>
        <taxon>Chaetothyriomycetidae</taxon>
        <taxon>Chaetothyriales</taxon>
        <taxon>Herpotrichiellaceae</taxon>
        <taxon>Fonsecaea</taxon>
    </lineage>
</organism>
<dbReference type="EMBL" id="LVYI01000004">
    <property type="protein sequence ID" value="OAP59952.1"/>
    <property type="molecule type" value="Genomic_DNA"/>
</dbReference>
<feature type="coiled-coil region" evidence="1">
    <location>
        <begin position="91"/>
        <end position="118"/>
    </location>
</feature>
<gene>
    <name evidence="3" type="ORF">AYL99_04954</name>
</gene>
<evidence type="ECO:0000313" key="4">
    <source>
        <dbReference type="Proteomes" id="UP000078343"/>
    </source>
</evidence>
<dbReference type="Proteomes" id="UP000078343">
    <property type="component" value="Unassembled WGS sequence"/>
</dbReference>
<keyword evidence="1" id="KW-0175">Coiled coil</keyword>
<sequence>MPGHFPHAETGHPLVDANPTTHWPSGIEGSQVVNSAPKNASRWGVTALARENDRLKRELESQHDVVVHLKSKCEEYATQAEAKFRNDAAQIADLQHELQESRTEKEDLSQNLESCKDRIFSMLPVEGVADTQLQNQYIMLCNSIEYWLDNHFGDADGFIATLGQAGKTRARGNLITEYLDEAVIVFANKNPSVEIPIMQMLVFLHLYENLLGEDRIFPGLSHAEEECLGMVIEGLNDLNPAKDKDAILMWKLREKRLSEIGEYIMRCPQLLKGKGFHGCSGNPSLCHQIVQEVGDLANNIRQSMAEYEFVVVDPREIKGAEVKYFTVIDSRTGFALSSSAVPIAGPGGRVGSIWFQIYPAFVRKATESSKRIVLVKPTVVVKFDHPVPRGKKSKSSH</sequence>
<protein>
    <submittedName>
        <fullName evidence="3">Uncharacterized protein</fullName>
    </submittedName>
</protein>
<feature type="compositionally biased region" description="Basic and acidic residues" evidence="2">
    <location>
        <begin position="1"/>
        <end position="10"/>
    </location>
</feature>
<dbReference type="RefSeq" id="XP_018693319.1">
    <property type="nucleotide sequence ID" value="XM_018836466.1"/>
</dbReference>
<dbReference type="GeneID" id="30009122"/>
<evidence type="ECO:0000313" key="3">
    <source>
        <dbReference type="EMBL" id="OAP59952.1"/>
    </source>
</evidence>
<comment type="caution">
    <text evidence="3">The sequence shown here is derived from an EMBL/GenBank/DDBJ whole genome shotgun (WGS) entry which is preliminary data.</text>
</comment>
<dbReference type="AlphaFoldDB" id="A0A178ZJU9"/>
<proteinExistence type="predicted"/>
<reference evidence="3 4" key="1">
    <citation type="submission" date="2016-04" db="EMBL/GenBank/DDBJ databases">
        <title>Draft genome of Fonsecaea erecta CBS 125763.</title>
        <authorList>
            <person name="Weiss V.A."/>
            <person name="Vicente V.A."/>
            <person name="Raittz R.T."/>
            <person name="Moreno L.F."/>
            <person name="De Souza E.M."/>
            <person name="Pedrosa F.O."/>
            <person name="Steffens M.B."/>
            <person name="Faoro H."/>
            <person name="Tadra-Sfeir M.Z."/>
            <person name="Najafzadeh M.J."/>
            <person name="Felipe M.S."/>
            <person name="Teixeira M."/>
            <person name="Sun J."/>
            <person name="Xi L."/>
            <person name="Gomes R."/>
            <person name="De Azevedo C.M."/>
            <person name="Salgado C.G."/>
            <person name="Da Silva M.B."/>
            <person name="Nascimento M.F."/>
            <person name="Queiroz-Telles F."/>
            <person name="Attili D.S."/>
            <person name="Gorbushina A."/>
        </authorList>
    </citation>
    <scope>NUCLEOTIDE SEQUENCE [LARGE SCALE GENOMIC DNA]</scope>
    <source>
        <strain evidence="3 4">CBS 125763</strain>
    </source>
</reference>
<accession>A0A178ZJU9</accession>
<evidence type="ECO:0000256" key="2">
    <source>
        <dbReference type="SAM" id="MobiDB-lite"/>
    </source>
</evidence>
<evidence type="ECO:0000256" key="1">
    <source>
        <dbReference type="SAM" id="Coils"/>
    </source>
</evidence>
<dbReference type="OrthoDB" id="4755094at2759"/>
<keyword evidence="4" id="KW-1185">Reference proteome</keyword>
<feature type="region of interest" description="Disordered" evidence="2">
    <location>
        <begin position="1"/>
        <end position="40"/>
    </location>
</feature>